<dbReference type="InterPro" id="IPR012338">
    <property type="entry name" value="Beta-lactam/transpept-like"/>
</dbReference>
<evidence type="ECO:0000256" key="1">
    <source>
        <dbReference type="ARBA" id="ARBA00003217"/>
    </source>
</evidence>
<evidence type="ECO:0000256" key="11">
    <source>
        <dbReference type="ARBA" id="ARBA00023316"/>
    </source>
</evidence>
<keyword evidence="11" id="KW-0961">Cell wall biogenesis/degradation</keyword>
<evidence type="ECO:0000256" key="9">
    <source>
        <dbReference type="ARBA" id="ARBA00022960"/>
    </source>
</evidence>
<keyword evidence="8 16" id="KW-0378">Hydrolase</keyword>
<dbReference type="SMART" id="SM00936">
    <property type="entry name" value="PBP5_C"/>
    <property type="match status" value="1"/>
</dbReference>
<feature type="domain" description="Peptidase S11 D-Ala-D-Ala carboxypeptidase A C-terminal" evidence="15">
    <location>
        <begin position="314"/>
        <end position="423"/>
    </location>
</feature>
<evidence type="ECO:0000256" key="14">
    <source>
        <dbReference type="SAM" id="SignalP"/>
    </source>
</evidence>
<evidence type="ECO:0000256" key="13">
    <source>
        <dbReference type="RuleBase" id="RU004016"/>
    </source>
</evidence>
<evidence type="ECO:0000256" key="3">
    <source>
        <dbReference type="ARBA" id="ARBA00007164"/>
    </source>
</evidence>
<gene>
    <name evidence="16" type="ORF">ACFSTF_04610</name>
</gene>
<evidence type="ECO:0000313" key="17">
    <source>
        <dbReference type="Proteomes" id="UP001597458"/>
    </source>
</evidence>
<dbReference type="PANTHER" id="PTHR21581">
    <property type="entry name" value="D-ALANYL-D-ALANINE CARBOXYPEPTIDASE"/>
    <property type="match status" value="1"/>
</dbReference>
<evidence type="ECO:0000256" key="7">
    <source>
        <dbReference type="ARBA" id="ARBA00022729"/>
    </source>
</evidence>
<accession>A0ABW5PNZ9</accession>
<dbReference type="InterPro" id="IPR018044">
    <property type="entry name" value="Peptidase_S11"/>
</dbReference>
<evidence type="ECO:0000256" key="10">
    <source>
        <dbReference type="ARBA" id="ARBA00022984"/>
    </source>
</evidence>
<dbReference type="SUPFAM" id="SSF69189">
    <property type="entry name" value="Penicillin-binding protein associated domain"/>
    <property type="match status" value="1"/>
</dbReference>
<proteinExistence type="inferred from homology"/>
<dbReference type="RefSeq" id="WP_246092786.1">
    <property type="nucleotide sequence ID" value="NZ_JBHUMR010000007.1"/>
</dbReference>
<keyword evidence="7 14" id="KW-0732">Signal</keyword>
<dbReference type="InterPro" id="IPR001967">
    <property type="entry name" value="Peptidase_S11_N"/>
</dbReference>
<feature type="signal peptide" evidence="14">
    <location>
        <begin position="1"/>
        <end position="33"/>
    </location>
</feature>
<evidence type="ECO:0000259" key="15">
    <source>
        <dbReference type="SMART" id="SM00936"/>
    </source>
</evidence>
<keyword evidence="9" id="KW-0133">Cell shape</keyword>
<comment type="pathway">
    <text evidence="2">Cell wall biogenesis; peptidoglycan biosynthesis.</text>
</comment>
<dbReference type="InterPro" id="IPR012907">
    <property type="entry name" value="Peptidase_S11_C"/>
</dbReference>
<evidence type="ECO:0000256" key="12">
    <source>
        <dbReference type="ARBA" id="ARBA00034000"/>
    </source>
</evidence>
<comment type="function">
    <text evidence="1">Removes C-terminal D-alanyl residues from sugar-peptide cell wall precursors.</text>
</comment>
<dbReference type="SUPFAM" id="SSF56601">
    <property type="entry name" value="beta-lactamase/transpeptidase-like"/>
    <property type="match status" value="1"/>
</dbReference>
<comment type="catalytic activity">
    <reaction evidence="12">
        <text>Preferential cleavage: (Ac)2-L-Lys-D-Ala-|-D-Ala. Also transpeptidation of peptidyl-alanyl moieties that are N-acyl substituents of D-alanine.</text>
        <dbReference type="EC" id="3.4.16.4"/>
    </reaction>
</comment>
<dbReference type="EC" id="3.4.16.4" evidence="4"/>
<dbReference type="PANTHER" id="PTHR21581:SF11">
    <property type="entry name" value="D-ALANYL-D-ALANINE CARBOXYPEPTIDASE DACA"/>
    <property type="match status" value="1"/>
</dbReference>
<dbReference type="InterPro" id="IPR015956">
    <property type="entry name" value="Peniciliin-bd_prot_C_sf"/>
</dbReference>
<organism evidence="16 17">
    <name type="scientific">Terrilactibacillus laevilacticus</name>
    <dbReference type="NCBI Taxonomy" id="1380157"/>
    <lineage>
        <taxon>Bacteria</taxon>
        <taxon>Bacillati</taxon>
        <taxon>Bacillota</taxon>
        <taxon>Bacilli</taxon>
        <taxon>Bacillales</taxon>
        <taxon>Bacillaceae</taxon>
        <taxon>Terrilactibacillus</taxon>
    </lineage>
</organism>
<evidence type="ECO:0000313" key="16">
    <source>
        <dbReference type="EMBL" id="MFD2616592.1"/>
    </source>
</evidence>
<feature type="chain" id="PRO_5047384304" description="serine-type D-Ala-D-Ala carboxypeptidase" evidence="14">
    <location>
        <begin position="34"/>
        <end position="453"/>
    </location>
</feature>
<evidence type="ECO:0000256" key="5">
    <source>
        <dbReference type="ARBA" id="ARBA00022645"/>
    </source>
</evidence>
<dbReference type="Pfam" id="PF07943">
    <property type="entry name" value="PBP5_C"/>
    <property type="match status" value="1"/>
</dbReference>
<dbReference type="InterPro" id="IPR037167">
    <property type="entry name" value="Peptidase_S11_C_sf"/>
</dbReference>
<evidence type="ECO:0000256" key="8">
    <source>
        <dbReference type="ARBA" id="ARBA00022801"/>
    </source>
</evidence>
<dbReference type="PRINTS" id="PR00725">
    <property type="entry name" value="DADACBPTASE1"/>
</dbReference>
<dbReference type="Gene3D" id="3.40.710.10">
    <property type="entry name" value="DD-peptidase/beta-lactamase superfamily"/>
    <property type="match status" value="1"/>
</dbReference>
<protein>
    <recommendedName>
        <fullName evidence="4">serine-type D-Ala-D-Ala carboxypeptidase</fullName>
        <ecNumber evidence="4">3.4.16.4</ecNumber>
    </recommendedName>
</protein>
<dbReference type="GO" id="GO:0016787">
    <property type="term" value="F:hydrolase activity"/>
    <property type="evidence" value="ECO:0007669"/>
    <property type="project" value="UniProtKB-KW"/>
</dbReference>
<comment type="caution">
    <text evidence="16">The sequence shown here is derived from an EMBL/GenBank/DDBJ whole genome shotgun (WGS) entry which is preliminary data.</text>
</comment>
<keyword evidence="10" id="KW-0573">Peptidoglycan synthesis</keyword>
<keyword evidence="17" id="KW-1185">Reference proteome</keyword>
<evidence type="ECO:0000256" key="4">
    <source>
        <dbReference type="ARBA" id="ARBA00012448"/>
    </source>
</evidence>
<reference evidence="17" key="1">
    <citation type="journal article" date="2019" name="Int. J. Syst. Evol. Microbiol.">
        <title>The Global Catalogue of Microorganisms (GCM) 10K type strain sequencing project: providing services to taxonomists for standard genome sequencing and annotation.</title>
        <authorList>
            <consortium name="The Broad Institute Genomics Platform"/>
            <consortium name="The Broad Institute Genome Sequencing Center for Infectious Disease"/>
            <person name="Wu L."/>
            <person name="Ma J."/>
        </authorList>
    </citation>
    <scope>NUCLEOTIDE SEQUENCE [LARGE SCALE GENOMIC DNA]</scope>
    <source>
        <strain evidence="17">TISTR 2241</strain>
    </source>
</reference>
<keyword evidence="6" id="KW-0645">Protease</keyword>
<sequence length="453" mass="50214">MNFKIHLQKAIVFCAVFCFLIAFSLQTPSMAKANTSESNLNVNAKSAILIDANTGQILFEKNADKVLPPASMTKMMTEYLVMKALHSGKLTWDTKVSISDYVYHISQNRAYSNVPLRKDYQYTVKELYEAMAIYSANGATIALAEKIGGSEKNFVNLMNKTAKEIGMEHAKYINSSGLENVDLGDYAPVGGPNDSNLLSPKDLAKLAYRIVTDYPEALKISSTPLKDFTAGVDHPINMVNWNYMLPGFGENMNQYKYQGVDGLKTGHTDLAGYCFTGTVNQNGHRLISVVFGTKSDGARFIETRKLFDYGYQQFSMKTLVKKGTELKNAKTLSVLKGKEDKVKIGLGQSLKLAVENGNEKDYKIQFHLDKSKLDKDGNLVAPVKKGEKVGYATVTHKDGSPYSYLFNQKSTEIPVVTSQAVEKSNWFVLMMQGIGHFFASIFHGIGSLFGKIF</sequence>
<evidence type="ECO:0000256" key="6">
    <source>
        <dbReference type="ARBA" id="ARBA00022670"/>
    </source>
</evidence>
<keyword evidence="5" id="KW-0121">Carboxypeptidase</keyword>
<evidence type="ECO:0000256" key="2">
    <source>
        <dbReference type="ARBA" id="ARBA00004752"/>
    </source>
</evidence>
<dbReference type="Proteomes" id="UP001597458">
    <property type="component" value="Unassembled WGS sequence"/>
</dbReference>
<comment type="similarity">
    <text evidence="3 13">Belongs to the peptidase S11 family.</text>
</comment>
<dbReference type="Pfam" id="PF00768">
    <property type="entry name" value="Peptidase_S11"/>
    <property type="match status" value="1"/>
</dbReference>
<dbReference type="Gene3D" id="2.60.410.10">
    <property type="entry name" value="D-Ala-D-Ala carboxypeptidase, C-terminal domain"/>
    <property type="match status" value="1"/>
</dbReference>
<dbReference type="EMBL" id="JBHUMR010000007">
    <property type="protein sequence ID" value="MFD2616592.1"/>
    <property type="molecule type" value="Genomic_DNA"/>
</dbReference>
<name>A0ABW5PNZ9_9BACI</name>